<dbReference type="Proteomes" id="UP000015105">
    <property type="component" value="Chromosome 5D"/>
</dbReference>
<accession>A0A453K9Y8</accession>
<proteinExistence type="predicted"/>
<dbReference type="AlphaFoldDB" id="A0A453K9Y8"/>
<reference evidence="1" key="4">
    <citation type="submission" date="2019-03" db="UniProtKB">
        <authorList>
            <consortium name="EnsemblPlants"/>
        </authorList>
    </citation>
    <scope>IDENTIFICATION</scope>
</reference>
<reference evidence="2" key="1">
    <citation type="journal article" date="2014" name="Science">
        <title>Ancient hybridizations among the ancestral genomes of bread wheat.</title>
        <authorList>
            <consortium name="International Wheat Genome Sequencing Consortium,"/>
            <person name="Marcussen T."/>
            <person name="Sandve S.R."/>
            <person name="Heier L."/>
            <person name="Spannagl M."/>
            <person name="Pfeifer M."/>
            <person name="Jakobsen K.S."/>
            <person name="Wulff B.B."/>
            <person name="Steuernagel B."/>
            <person name="Mayer K.F."/>
            <person name="Olsen O.A."/>
        </authorList>
    </citation>
    <scope>NUCLEOTIDE SEQUENCE [LARGE SCALE GENOMIC DNA]</scope>
    <source>
        <strain evidence="2">cv. AL8/78</strain>
    </source>
</reference>
<protein>
    <submittedName>
        <fullName evidence="1">Uncharacterized protein</fullName>
    </submittedName>
</protein>
<dbReference type="EnsemblPlants" id="AET5Gv20349800.10">
    <property type="protein sequence ID" value="AET5Gv20349800.10"/>
    <property type="gene ID" value="AET5Gv20349800"/>
</dbReference>
<organism evidence="1 2">
    <name type="scientific">Aegilops tauschii subsp. strangulata</name>
    <name type="common">Goatgrass</name>
    <dbReference type="NCBI Taxonomy" id="200361"/>
    <lineage>
        <taxon>Eukaryota</taxon>
        <taxon>Viridiplantae</taxon>
        <taxon>Streptophyta</taxon>
        <taxon>Embryophyta</taxon>
        <taxon>Tracheophyta</taxon>
        <taxon>Spermatophyta</taxon>
        <taxon>Magnoliopsida</taxon>
        <taxon>Liliopsida</taxon>
        <taxon>Poales</taxon>
        <taxon>Poaceae</taxon>
        <taxon>BOP clade</taxon>
        <taxon>Pooideae</taxon>
        <taxon>Triticodae</taxon>
        <taxon>Triticeae</taxon>
        <taxon>Triticinae</taxon>
        <taxon>Aegilops</taxon>
    </lineage>
</organism>
<reference evidence="1" key="3">
    <citation type="journal article" date="2017" name="Nature">
        <title>Genome sequence of the progenitor of the wheat D genome Aegilops tauschii.</title>
        <authorList>
            <person name="Luo M.C."/>
            <person name="Gu Y.Q."/>
            <person name="Puiu D."/>
            <person name="Wang H."/>
            <person name="Twardziok S.O."/>
            <person name="Deal K.R."/>
            <person name="Huo N."/>
            <person name="Zhu T."/>
            <person name="Wang L."/>
            <person name="Wang Y."/>
            <person name="McGuire P.E."/>
            <person name="Liu S."/>
            <person name="Long H."/>
            <person name="Ramasamy R.K."/>
            <person name="Rodriguez J.C."/>
            <person name="Van S.L."/>
            <person name="Yuan L."/>
            <person name="Wang Z."/>
            <person name="Xia Z."/>
            <person name="Xiao L."/>
            <person name="Anderson O.D."/>
            <person name="Ouyang S."/>
            <person name="Liang Y."/>
            <person name="Zimin A.V."/>
            <person name="Pertea G."/>
            <person name="Qi P."/>
            <person name="Bennetzen J.L."/>
            <person name="Dai X."/>
            <person name="Dawson M.W."/>
            <person name="Muller H.G."/>
            <person name="Kugler K."/>
            <person name="Rivarola-Duarte L."/>
            <person name="Spannagl M."/>
            <person name="Mayer K.F.X."/>
            <person name="Lu F.H."/>
            <person name="Bevan M.W."/>
            <person name="Leroy P."/>
            <person name="Li P."/>
            <person name="You F.M."/>
            <person name="Sun Q."/>
            <person name="Liu Z."/>
            <person name="Lyons E."/>
            <person name="Wicker T."/>
            <person name="Salzberg S.L."/>
            <person name="Devos K.M."/>
            <person name="Dvorak J."/>
        </authorList>
    </citation>
    <scope>NUCLEOTIDE SEQUENCE [LARGE SCALE GENOMIC DNA]</scope>
    <source>
        <strain evidence="1">cv. AL8/78</strain>
    </source>
</reference>
<evidence type="ECO:0000313" key="1">
    <source>
        <dbReference type="EnsemblPlants" id="AET5Gv20349800.10"/>
    </source>
</evidence>
<sequence>MTADLLLQQINNHRLGLSRAVTYINTISKFSHFTIHVQREIIHDNRIIYH</sequence>
<reference evidence="1" key="5">
    <citation type="journal article" date="2021" name="G3 (Bethesda)">
        <title>Aegilops tauschii genome assembly Aet v5.0 features greater sequence contiguity and improved annotation.</title>
        <authorList>
            <person name="Wang L."/>
            <person name="Zhu T."/>
            <person name="Rodriguez J.C."/>
            <person name="Deal K.R."/>
            <person name="Dubcovsky J."/>
            <person name="McGuire P.E."/>
            <person name="Lux T."/>
            <person name="Spannagl M."/>
            <person name="Mayer K.F.X."/>
            <person name="Baldrich P."/>
            <person name="Meyers B.C."/>
            <person name="Huo N."/>
            <person name="Gu Y.Q."/>
            <person name="Zhou H."/>
            <person name="Devos K.M."/>
            <person name="Bennetzen J.L."/>
            <person name="Unver T."/>
            <person name="Budak H."/>
            <person name="Gulick P.J."/>
            <person name="Galiba G."/>
            <person name="Kalapos B."/>
            <person name="Nelson D.R."/>
            <person name="Li P."/>
            <person name="You F.M."/>
            <person name="Luo M.C."/>
            <person name="Dvorak J."/>
        </authorList>
    </citation>
    <scope>NUCLEOTIDE SEQUENCE [LARGE SCALE GENOMIC DNA]</scope>
    <source>
        <strain evidence="1">cv. AL8/78</strain>
    </source>
</reference>
<reference evidence="2" key="2">
    <citation type="journal article" date="2017" name="Nat. Plants">
        <title>The Aegilops tauschii genome reveals multiple impacts of transposons.</title>
        <authorList>
            <person name="Zhao G."/>
            <person name="Zou C."/>
            <person name="Li K."/>
            <person name="Wang K."/>
            <person name="Li T."/>
            <person name="Gao L."/>
            <person name="Zhang X."/>
            <person name="Wang H."/>
            <person name="Yang Z."/>
            <person name="Liu X."/>
            <person name="Jiang W."/>
            <person name="Mao L."/>
            <person name="Kong X."/>
            <person name="Jiao Y."/>
            <person name="Jia J."/>
        </authorList>
    </citation>
    <scope>NUCLEOTIDE SEQUENCE [LARGE SCALE GENOMIC DNA]</scope>
    <source>
        <strain evidence="2">cv. AL8/78</strain>
    </source>
</reference>
<name>A0A453K9Y8_AEGTS</name>
<dbReference type="Gramene" id="AET5Gv20349800.10">
    <property type="protein sequence ID" value="AET5Gv20349800.10"/>
    <property type="gene ID" value="AET5Gv20349800"/>
</dbReference>
<evidence type="ECO:0000313" key="2">
    <source>
        <dbReference type="Proteomes" id="UP000015105"/>
    </source>
</evidence>
<keyword evidence="2" id="KW-1185">Reference proteome</keyword>